<keyword evidence="1" id="KW-0812">Transmembrane</keyword>
<dbReference type="EMBL" id="JAZDWU010000004">
    <property type="protein sequence ID" value="KAL0006523.1"/>
    <property type="molecule type" value="Genomic_DNA"/>
</dbReference>
<keyword evidence="3" id="KW-1185">Reference proteome</keyword>
<accession>A0AAW2D9Y8</accession>
<keyword evidence="1" id="KW-0472">Membrane</keyword>
<feature type="transmembrane region" description="Helical" evidence="1">
    <location>
        <begin position="111"/>
        <end position="135"/>
    </location>
</feature>
<dbReference type="Proteomes" id="UP001459277">
    <property type="component" value="Unassembled WGS sequence"/>
</dbReference>
<evidence type="ECO:0000313" key="3">
    <source>
        <dbReference type="Proteomes" id="UP001459277"/>
    </source>
</evidence>
<protein>
    <submittedName>
        <fullName evidence="2">Uncharacterized protein</fullName>
    </submittedName>
</protein>
<keyword evidence="1" id="KW-1133">Transmembrane helix</keyword>
<evidence type="ECO:0000313" key="2">
    <source>
        <dbReference type="EMBL" id="KAL0006523.1"/>
    </source>
</evidence>
<feature type="transmembrane region" description="Helical" evidence="1">
    <location>
        <begin position="33"/>
        <end position="51"/>
    </location>
</feature>
<gene>
    <name evidence="2" type="ORF">SO802_014084</name>
</gene>
<proteinExistence type="predicted"/>
<dbReference type="AlphaFoldDB" id="A0AAW2D9Y8"/>
<reference evidence="2 3" key="1">
    <citation type="submission" date="2024-01" db="EMBL/GenBank/DDBJ databases">
        <title>A telomere-to-telomere, gap-free genome of sweet tea (Lithocarpus litseifolius).</title>
        <authorList>
            <person name="Zhou J."/>
        </authorList>
    </citation>
    <scope>NUCLEOTIDE SEQUENCE [LARGE SCALE GENOMIC DNA]</scope>
    <source>
        <strain evidence="2">Zhou-2022a</strain>
        <tissue evidence="2">Leaf</tissue>
    </source>
</reference>
<evidence type="ECO:0000256" key="1">
    <source>
        <dbReference type="SAM" id="Phobius"/>
    </source>
</evidence>
<sequence>MWYLHIKITYNMILLVFPMSLKCGNLKTARSDLHILLGGICALTVVVFFRFKKLAATLAWRYAASNGSALTANDMERNGDARFQDSEPPTPHSVVKIGLRGASLYFSMKRLFINITMDIVTTSCGLSFIILYWVIAVSFSPPRTLIFVYGQCDIELIRLEL</sequence>
<name>A0AAW2D9Y8_9ROSI</name>
<comment type="caution">
    <text evidence="2">The sequence shown here is derived from an EMBL/GenBank/DDBJ whole genome shotgun (WGS) entry which is preliminary data.</text>
</comment>
<organism evidence="2 3">
    <name type="scientific">Lithocarpus litseifolius</name>
    <dbReference type="NCBI Taxonomy" id="425828"/>
    <lineage>
        <taxon>Eukaryota</taxon>
        <taxon>Viridiplantae</taxon>
        <taxon>Streptophyta</taxon>
        <taxon>Embryophyta</taxon>
        <taxon>Tracheophyta</taxon>
        <taxon>Spermatophyta</taxon>
        <taxon>Magnoliopsida</taxon>
        <taxon>eudicotyledons</taxon>
        <taxon>Gunneridae</taxon>
        <taxon>Pentapetalae</taxon>
        <taxon>rosids</taxon>
        <taxon>fabids</taxon>
        <taxon>Fagales</taxon>
        <taxon>Fagaceae</taxon>
        <taxon>Lithocarpus</taxon>
    </lineage>
</organism>